<dbReference type="Proteomes" id="UP000182152">
    <property type="component" value="Unassembled WGS sequence"/>
</dbReference>
<keyword evidence="2" id="KW-1185">Reference proteome</keyword>
<dbReference type="InterPro" id="IPR016783">
    <property type="entry name" value="Biofilm_formation_YmcA"/>
</dbReference>
<accession>A0A1L8WAM2</accession>
<evidence type="ECO:0000313" key="2">
    <source>
        <dbReference type="Proteomes" id="UP000182152"/>
    </source>
</evidence>
<dbReference type="OrthoDB" id="2167788at2"/>
<dbReference type="InterPro" id="IPR010368">
    <property type="entry name" value="Com_YlbF"/>
</dbReference>
<dbReference type="AlphaFoldDB" id="A0A1L8WAM2"/>
<evidence type="ECO:0008006" key="3">
    <source>
        <dbReference type="Google" id="ProtNLM"/>
    </source>
</evidence>
<proteinExistence type="predicted"/>
<reference evidence="1 2" key="1">
    <citation type="submission" date="2014-12" db="EMBL/GenBank/DDBJ databases">
        <title>Draft genome sequences of 29 type strains of Enterococci.</title>
        <authorList>
            <person name="Zhong Z."/>
            <person name="Sun Z."/>
            <person name="Liu W."/>
            <person name="Zhang W."/>
            <person name="Zhang H."/>
        </authorList>
    </citation>
    <scope>NUCLEOTIDE SEQUENCE [LARGE SCALE GENOMIC DNA]</scope>
    <source>
        <strain evidence="1 2">DSM 15687</strain>
    </source>
</reference>
<dbReference type="PIRSF" id="PIRSF021287">
    <property type="entry name" value="Biofilm_formation_YmcA"/>
    <property type="match status" value="1"/>
</dbReference>
<dbReference type="Pfam" id="PF06133">
    <property type="entry name" value="Com_YlbF"/>
    <property type="match status" value="1"/>
</dbReference>
<sequence length="124" mass="14747">MQKEPNIQKEVEKLAQLLSEHETIVRYKELEQKVQNNRYLEQLMETIKTAQKEAANFSYYGKFAAEKETVRRIEQLTKTFDRHPIVAAYRKQLIEANELLHHLTNMLQDEINEWIEEEGNASKN</sequence>
<dbReference type="EMBL" id="JXLB01000027">
    <property type="protein sequence ID" value="OJG78088.1"/>
    <property type="molecule type" value="Genomic_DNA"/>
</dbReference>
<comment type="caution">
    <text evidence="1">The sequence shown here is derived from an EMBL/GenBank/DDBJ whole genome shotgun (WGS) entry which is preliminary data.</text>
</comment>
<evidence type="ECO:0000313" key="1">
    <source>
        <dbReference type="EMBL" id="OJG78088.1"/>
    </source>
</evidence>
<dbReference type="PANTHER" id="PTHR38448:SF1">
    <property type="entry name" value="YLBF FAMILY REGULATOR"/>
    <property type="match status" value="1"/>
</dbReference>
<dbReference type="RefSeq" id="WP_071856187.1">
    <property type="nucleotide sequence ID" value="NZ_JXLB01000027.1"/>
</dbReference>
<dbReference type="InterPro" id="IPR023378">
    <property type="entry name" value="YheA/YmcA-like_dom_sf"/>
</dbReference>
<name>A0A1L8WAM2_9ENTE</name>
<dbReference type="SUPFAM" id="SSF158622">
    <property type="entry name" value="YheA/YmcA-like"/>
    <property type="match status" value="1"/>
</dbReference>
<organism evidence="1 2">
    <name type="scientific">Enterococcus ratti</name>
    <dbReference type="NCBI Taxonomy" id="150033"/>
    <lineage>
        <taxon>Bacteria</taxon>
        <taxon>Bacillati</taxon>
        <taxon>Bacillota</taxon>
        <taxon>Bacilli</taxon>
        <taxon>Lactobacillales</taxon>
        <taxon>Enterococcaceae</taxon>
        <taxon>Enterococcus</taxon>
    </lineage>
</organism>
<dbReference type="STRING" id="150033.RV14_GL001237"/>
<gene>
    <name evidence="1" type="ORF">RV14_GL001237</name>
</gene>
<protein>
    <recommendedName>
        <fullName evidence="3">YlbF family regulator</fullName>
    </recommendedName>
</protein>
<dbReference type="InterPro" id="IPR052767">
    <property type="entry name" value="Bact_com_dev_regulator"/>
</dbReference>
<dbReference type="Gene3D" id="1.20.1500.10">
    <property type="entry name" value="YheA/YmcA-like"/>
    <property type="match status" value="1"/>
</dbReference>
<dbReference type="PANTHER" id="PTHR38448">
    <property type="entry name" value="REGULATORY PROTEIN YLBF-RELATED"/>
    <property type="match status" value="1"/>
</dbReference>